<dbReference type="InterPro" id="IPR038356">
    <property type="entry name" value="Tma16_sf"/>
</dbReference>
<feature type="compositionally biased region" description="Low complexity" evidence="2">
    <location>
        <begin position="177"/>
        <end position="187"/>
    </location>
</feature>
<dbReference type="OrthoDB" id="270284at2759"/>
<feature type="region of interest" description="Disordered" evidence="2">
    <location>
        <begin position="168"/>
        <end position="196"/>
    </location>
</feature>
<dbReference type="GO" id="GO:0005634">
    <property type="term" value="C:nucleus"/>
    <property type="evidence" value="ECO:0007669"/>
    <property type="project" value="TreeGrafter"/>
</dbReference>
<protein>
    <submittedName>
        <fullName evidence="3">Translation machinery-associated protein 16</fullName>
    </submittedName>
</protein>
<gene>
    <name evidence="3" type="primary">U534</name>
</gene>
<dbReference type="PANTHER" id="PTHR13349">
    <property type="entry name" value="TRANSLATION MACHINERY-ASSOCIATED PROTEIN 16"/>
    <property type="match status" value="1"/>
</dbReference>
<evidence type="ECO:0000313" key="3">
    <source>
        <dbReference type="EMBL" id="JAB91173.1"/>
    </source>
</evidence>
<dbReference type="Pfam" id="PF11176">
    <property type="entry name" value="Tma16"/>
    <property type="match status" value="1"/>
</dbReference>
<proteinExistence type="evidence at transcript level"/>
<evidence type="ECO:0000256" key="1">
    <source>
        <dbReference type="ARBA" id="ARBA00034127"/>
    </source>
</evidence>
<dbReference type="AlphaFoldDB" id="W8B2C0"/>
<dbReference type="Gene3D" id="1.20.1440.170">
    <property type="entry name" value="Translation machinery-associated protein 16-like"/>
    <property type="match status" value="1"/>
</dbReference>
<sequence>MTNLRKELEKCKHPNSRKTKALSRKARRQNNKHKARMGHAIKSNIMGEKLNWFLGHIDEERTQPLMPQEFEDLIALYLKRFDEELAQIALKQSISKNRSKQHAAREDVIRITLEKERSEYQTGGMELLNLCDPVKFKSLMDWDGSALSVQHLKLDLVSYKMLQSLKTANPLNENGDNASTSNTAESSAKPEGMETT</sequence>
<name>W8B2C0_CERCA</name>
<organism evidence="3">
    <name type="scientific">Ceratitis capitata</name>
    <name type="common">Mediterranean fruit fly</name>
    <name type="synonym">Tephritis capitata</name>
    <dbReference type="NCBI Taxonomy" id="7213"/>
    <lineage>
        <taxon>Eukaryota</taxon>
        <taxon>Metazoa</taxon>
        <taxon>Ecdysozoa</taxon>
        <taxon>Arthropoda</taxon>
        <taxon>Hexapoda</taxon>
        <taxon>Insecta</taxon>
        <taxon>Pterygota</taxon>
        <taxon>Neoptera</taxon>
        <taxon>Endopterygota</taxon>
        <taxon>Diptera</taxon>
        <taxon>Brachycera</taxon>
        <taxon>Muscomorpha</taxon>
        <taxon>Tephritoidea</taxon>
        <taxon>Tephritidae</taxon>
        <taxon>Ceratitis</taxon>
        <taxon>Ceratitis</taxon>
    </lineage>
</organism>
<feature type="compositionally biased region" description="Basic residues" evidence="2">
    <location>
        <begin position="13"/>
        <end position="36"/>
    </location>
</feature>
<dbReference type="InterPro" id="IPR021346">
    <property type="entry name" value="Tma16"/>
</dbReference>
<dbReference type="FunFam" id="1.20.1440.170:FF:000001">
    <property type="entry name" value="Translation machinery-associated 16 homolog"/>
    <property type="match status" value="1"/>
</dbReference>
<reference evidence="3" key="2">
    <citation type="journal article" date="2014" name="BMC Genomics">
        <title>A genomic perspective to assessing quality of mass-reared SIT flies used in Mediterranean fruit fly (Ceratitis capitata) eradication in California.</title>
        <authorList>
            <person name="Calla B."/>
            <person name="Hall B."/>
            <person name="Hou S."/>
            <person name="Geib S.M."/>
        </authorList>
    </citation>
    <scope>NUCLEOTIDE SEQUENCE</scope>
</reference>
<feature type="compositionally biased region" description="Basic and acidic residues" evidence="2">
    <location>
        <begin position="1"/>
        <end position="12"/>
    </location>
</feature>
<accession>W8B2C0</accession>
<reference evidence="3" key="1">
    <citation type="submission" date="2013-07" db="EMBL/GenBank/DDBJ databases">
        <authorList>
            <person name="Geib S."/>
        </authorList>
    </citation>
    <scope>NUCLEOTIDE SEQUENCE</scope>
</reference>
<feature type="region of interest" description="Disordered" evidence="2">
    <location>
        <begin position="1"/>
        <end position="36"/>
    </location>
</feature>
<dbReference type="EMBL" id="GAMC01015382">
    <property type="protein sequence ID" value="JAB91173.1"/>
    <property type="molecule type" value="mRNA"/>
</dbReference>
<comment type="similarity">
    <text evidence="1">Belongs to the TMA16 family.</text>
</comment>
<evidence type="ECO:0000256" key="2">
    <source>
        <dbReference type="SAM" id="MobiDB-lite"/>
    </source>
</evidence>
<dbReference type="PANTHER" id="PTHR13349:SF2">
    <property type="entry name" value="TRANSLATION MACHINERY-ASSOCIATED PROTEIN 16"/>
    <property type="match status" value="1"/>
</dbReference>